<dbReference type="Proteomes" id="UP001500604">
    <property type="component" value="Unassembled WGS sequence"/>
</dbReference>
<evidence type="ECO:0000256" key="1">
    <source>
        <dbReference type="SAM" id="MobiDB-lite"/>
    </source>
</evidence>
<feature type="compositionally biased region" description="Pro residues" evidence="1">
    <location>
        <begin position="72"/>
        <end position="81"/>
    </location>
</feature>
<accession>A0ABP8V1Q5</accession>
<organism evidence="3 4">
    <name type="scientific">Kistimonas scapharcae</name>
    <dbReference type="NCBI Taxonomy" id="1036133"/>
    <lineage>
        <taxon>Bacteria</taxon>
        <taxon>Pseudomonadati</taxon>
        <taxon>Pseudomonadota</taxon>
        <taxon>Gammaproteobacteria</taxon>
        <taxon>Oceanospirillales</taxon>
        <taxon>Endozoicomonadaceae</taxon>
        <taxon>Kistimonas</taxon>
    </lineage>
</organism>
<dbReference type="EMBL" id="BAABFL010000128">
    <property type="protein sequence ID" value="GAA4649255.1"/>
    <property type="molecule type" value="Genomic_DNA"/>
</dbReference>
<feature type="signal peptide" evidence="2">
    <location>
        <begin position="1"/>
        <end position="29"/>
    </location>
</feature>
<evidence type="ECO:0000313" key="4">
    <source>
        <dbReference type="Proteomes" id="UP001500604"/>
    </source>
</evidence>
<keyword evidence="4" id="KW-1185">Reference proteome</keyword>
<dbReference type="Pfam" id="PF13728">
    <property type="entry name" value="TraF"/>
    <property type="match status" value="1"/>
</dbReference>
<dbReference type="NCBIfam" id="TIGR02740">
    <property type="entry name" value="TraF-like"/>
    <property type="match status" value="1"/>
</dbReference>
<evidence type="ECO:0008006" key="5">
    <source>
        <dbReference type="Google" id="ProtNLM"/>
    </source>
</evidence>
<evidence type="ECO:0000313" key="3">
    <source>
        <dbReference type="EMBL" id="GAA4649255.1"/>
    </source>
</evidence>
<feature type="chain" id="PRO_5045164399" description="Conjugal transfer protein TraF" evidence="2">
    <location>
        <begin position="30"/>
        <end position="333"/>
    </location>
</feature>
<proteinExistence type="predicted"/>
<dbReference type="RefSeq" id="WP_345195042.1">
    <property type="nucleotide sequence ID" value="NZ_BAABFL010000128.1"/>
</dbReference>
<evidence type="ECO:0000256" key="2">
    <source>
        <dbReference type="SAM" id="SignalP"/>
    </source>
</evidence>
<sequence length="333" mass="37350">MSLFPQRYMQFLLLMLCMAGISFTCLVYASQTNDTGSSLSSNYFDDKEQGWFWYKIDIEPEEQKEPETVTPSPAPVEPPPPHTKEPEQALEPEPLSVEWLREQMPIYLDKAIDNPTLENVRAYKFLERVAMDKSSRFAEVSTRVVLGDPLLDETARRPVSDFAAKAYNQKSSTETDNLLRSIAANKGIFFFFLSSCSFCEKQVPLLQNLERLYGFTVQAISIDGLPMPSGAYPDFLADNGQARMLNIQATPALFLADPATSQLEPIGQGLLSFSDIKNRITTAALRAGWISEEELDESRPLNNIMRTDRGLESIPNVPPVFMDLINRTGASVE</sequence>
<reference evidence="4" key="1">
    <citation type="journal article" date="2019" name="Int. J. Syst. Evol. Microbiol.">
        <title>The Global Catalogue of Microorganisms (GCM) 10K type strain sequencing project: providing services to taxonomists for standard genome sequencing and annotation.</title>
        <authorList>
            <consortium name="The Broad Institute Genomics Platform"/>
            <consortium name="The Broad Institute Genome Sequencing Center for Infectious Disease"/>
            <person name="Wu L."/>
            <person name="Ma J."/>
        </authorList>
    </citation>
    <scope>NUCLEOTIDE SEQUENCE [LARGE SCALE GENOMIC DNA]</scope>
    <source>
        <strain evidence="4">JCM 17805</strain>
    </source>
</reference>
<feature type="region of interest" description="Disordered" evidence="1">
    <location>
        <begin position="63"/>
        <end position="90"/>
    </location>
</feature>
<dbReference type="InterPro" id="IPR014111">
    <property type="entry name" value="T4SS_TraF-like"/>
</dbReference>
<dbReference type="SUPFAM" id="SSF52833">
    <property type="entry name" value="Thioredoxin-like"/>
    <property type="match status" value="1"/>
</dbReference>
<keyword evidence="2" id="KW-0732">Signal</keyword>
<name>A0ABP8V1Q5_9GAMM</name>
<dbReference type="InterPro" id="IPR036249">
    <property type="entry name" value="Thioredoxin-like_sf"/>
</dbReference>
<comment type="caution">
    <text evidence="3">The sequence shown here is derived from an EMBL/GenBank/DDBJ whole genome shotgun (WGS) entry which is preliminary data.</text>
</comment>
<protein>
    <recommendedName>
        <fullName evidence="5">Conjugal transfer protein TraF</fullName>
    </recommendedName>
</protein>
<dbReference type="InterPro" id="IPR039555">
    <property type="entry name" value="TraF/TrbB"/>
</dbReference>
<gene>
    <name evidence="3" type="ORF">GCM10023116_15290</name>
</gene>